<evidence type="ECO:0000256" key="4">
    <source>
        <dbReference type="ARBA" id="ARBA00011245"/>
    </source>
</evidence>
<comment type="subunit">
    <text evidence="4">Monomer.</text>
</comment>
<reference evidence="19 20" key="2">
    <citation type="submission" date="2018-10" db="EMBL/GenBank/DDBJ databases">
        <title>Detection and isolation of Mycoplasma hominis as a predominant microorganism from pelvic cavity of patient with salpingitis and tubo-ovarian abscess.</title>
        <authorList>
            <person name="Guschin A.E."/>
            <person name="Khayrullina G.A."/>
            <person name="Rakovskaya I.V."/>
            <person name="Shelenkov A.A."/>
            <person name="Shagin D.A."/>
        </authorList>
    </citation>
    <scope>NUCLEOTIDE SEQUENCE [LARGE SCALE GENOMIC DNA]</scope>
    <source>
        <strain evidence="20">TOA</strain>
    </source>
</reference>
<dbReference type="GO" id="GO:0003684">
    <property type="term" value="F:damaged DNA binding"/>
    <property type="evidence" value="ECO:0007669"/>
    <property type="project" value="InterPro"/>
</dbReference>
<dbReference type="InterPro" id="IPR015886">
    <property type="entry name" value="H2TH_FPG"/>
</dbReference>
<dbReference type="RefSeq" id="WP_036438810.1">
    <property type="nucleotide sequence ID" value="NZ_CP033021.1"/>
</dbReference>
<evidence type="ECO:0000259" key="17">
    <source>
        <dbReference type="PROSITE" id="PS51066"/>
    </source>
</evidence>
<evidence type="ECO:0000256" key="5">
    <source>
        <dbReference type="ARBA" id="ARBA00022723"/>
    </source>
</evidence>
<keyword evidence="10" id="KW-0238">DNA-binding</keyword>
<keyword evidence="12" id="KW-0456">Lyase</keyword>
<dbReference type="PANTHER" id="PTHR22993:SF9">
    <property type="entry name" value="FORMAMIDOPYRIMIDINE-DNA GLYCOSYLASE"/>
    <property type="match status" value="1"/>
</dbReference>
<dbReference type="InterPro" id="IPR010979">
    <property type="entry name" value="Ribosomal_uS13-like_H2TH"/>
</dbReference>
<dbReference type="FunFam" id="1.10.8.50:FF:000003">
    <property type="entry name" value="Formamidopyrimidine-DNA glycosylase"/>
    <property type="match status" value="1"/>
</dbReference>
<dbReference type="GO" id="GO:0034039">
    <property type="term" value="F:8-oxo-7,8-dihydroguanine DNA N-glycosylase activity"/>
    <property type="evidence" value="ECO:0007669"/>
    <property type="project" value="TreeGrafter"/>
</dbReference>
<comment type="similarity">
    <text evidence="3">Belongs to the FPG family.</text>
</comment>
<keyword evidence="5" id="KW-0479">Metal-binding</keyword>
<dbReference type="SUPFAM" id="SSF46946">
    <property type="entry name" value="S13-like H2TH domain"/>
    <property type="match status" value="1"/>
</dbReference>
<dbReference type="Pfam" id="PF01149">
    <property type="entry name" value="Fapy_DNA_glyco"/>
    <property type="match status" value="1"/>
</dbReference>
<comment type="catalytic activity">
    <reaction evidence="15">
        <text>2'-deoxyribonucleotide-(2'-deoxyribose 5'-phosphate)-2'-deoxyribonucleotide-DNA = a 3'-end 2'-deoxyribonucleotide-(2,3-dehydro-2,3-deoxyribose 5'-phosphate)-DNA + a 5'-end 5'-phospho-2'-deoxyribonucleoside-DNA + H(+)</text>
        <dbReference type="Rhea" id="RHEA:66592"/>
        <dbReference type="Rhea" id="RHEA-COMP:13180"/>
        <dbReference type="Rhea" id="RHEA-COMP:16897"/>
        <dbReference type="Rhea" id="RHEA-COMP:17067"/>
        <dbReference type="ChEBI" id="CHEBI:15378"/>
        <dbReference type="ChEBI" id="CHEBI:136412"/>
        <dbReference type="ChEBI" id="CHEBI:157695"/>
        <dbReference type="ChEBI" id="CHEBI:167181"/>
        <dbReference type="EC" id="4.2.99.18"/>
    </reaction>
</comment>
<evidence type="ECO:0000256" key="10">
    <source>
        <dbReference type="ARBA" id="ARBA00023125"/>
    </source>
</evidence>
<evidence type="ECO:0000256" key="6">
    <source>
        <dbReference type="ARBA" id="ARBA00022763"/>
    </source>
</evidence>
<evidence type="ECO:0000256" key="8">
    <source>
        <dbReference type="ARBA" id="ARBA00022801"/>
    </source>
</evidence>
<comment type="catalytic activity">
    <reaction evidence="1">
        <text>Hydrolysis of DNA containing ring-opened 7-methylguanine residues, releasing 2,6-diamino-4-hydroxy-5-(N-methyl)formamidopyrimidine.</text>
        <dbReference type="EC" id="3.2.2.23"/>
    </reaction>
</comment>
<evidence type="ECO:0000313" key="20">
    <source>
        <dbReference type="Proteomes" id="UP000029712"/>
    </source>
</evidence>
<dbReference type="PANTHER" id="PTHR22993">
    <property type="entry name" value="FORMAMIDOPYRIMIDINE-DNA GLYCOSYLASE"/>
    <property type="match status" value="1"/>
</dbReference>
<keyword evidence="9" id="KW-0862">Zinc</keyword>
<keyword evidence="11" id="KW-0234">DNA repair</keyword>
<keyword evidence="14 19" id="KW-0326">Glycosidase</keyword>
<dbReference type="PROSITE" id="PS51066">
    <property type="entry name" value="ZF_FPG_2"/>
    <property type="match status" value="1"/>
</dbReference>
<accession>A0A454C9Y4</accession>
<keyword evidence="8 19" id="KW-0378">Hydrolase</keyword>
<dbReference type="NCBIfam" id="TIGR00577">
    <property type="entry name" value="fpg"/>
    <property type="match status" value="1"/>
</dbReference>
<dbReference type="OrthoDB" id="9800855at2"/>
<dbReference type="GO" id="GO:0140078">
    <property type="term" value="F:class I DNA-(apurinic or apyrimidinic site) endonuclease activity"/>
    <property type="evidence" value="ECO:0007669"/>
    <property type="project" value="UniProtKB-EC"/>
</dbReference>
<dbReference type="InterPro" id="IPR000214">
    <property type="entry name" value="Znf_DNA_glyclase/AP_lyase"/>
</dbReference>
<gene>
    <name evidence="19" type="primary">mutM</name>
    <name evidence="19" type="ORF">KN71_002445</name>
</gene>
<comment type="cofactor">
    <cofactor evidence="2">
        <name>Zn(2+)</name>
        <dbReference type="ChEBI" id="CHEBI:29105"/>
    </cofactor>
</comment>
<feature type="domain" description="FPG-type" evidence="17">
    <location>
        <begin position="239"/>
        <end position="273"/>
    </location>
</feature>
<evidence type="ECO:0000256" key="2">
    <source>
        <dbReference type="ARBA" id="ARBA00001947"/>
    </source>
</evidence>
<dbReference type="InterPro" id="IPR010663">
    <property type="entry name" value="Znf_FPG/IleRS"/>
</dbReference>
<evidence type="ECO:0000256" key="15">
    <source>
        <dbReference type="ARBA" id="ARBA00044632"/>
    </source>
</evidence>
<dbReference type="InterPro" id="IPR035937">
    <property type="entry name" value="FPG_N"/>
</dbReference>
<dbReference type="PROSITE" id="PS51068">
    <property type="entry name" value="FPG_CAT"/>
    <property type="match status" value="1"/>
</dbReference>
<dbReference type="Gene3D" id="1.10.8.50">
    <property type="match status" value="1"/>
</dbReference>
<keyword evidence="7 16" id="KW-0863">Zinc-finger</keyword>
<dbReference type="SMART" id="SM01232">
    <property type="entry name" value="H2TH"/>
    <property type="match status" value="1"/>
</dbReference>
<dbReference type="EMBL" id="CP033021">
    <property type="protein sequence ID" value="AYN65537.1"/>
    <property type="molecule type" value="Genomic_DNA"/>
</dbReference>
<reference evidence="19 20" key="1">
    <citation type="submission" date="2014-08" db="EMBL/GenBank/DDBJ databases">
        <authorList>
            <person name="Kuleshov K."/>
            <person name="Dedkov V."/>
            <person name="Markelov M."/>
            <person name="Pimkina E."/>
        </authorList>
    </citation>
    <scope>NUCLEOTIDE SEQUENCE [LARGE SCALE GENOMIC DNA]</scope>
    <source>
        <strain evidence="20">TOA</strain>
    </source>
</reference>
<dbReference type="InterPro" id="IPR020629">
    <property type="entry name" value="FPG_Glyclase"/>
</dbReference>
<dbReference type="GO" id="GO:0003690">
    <property type="term" value="F:double-stranded DNA binding"/>
    <property type="evidence" value="ECO:0007669"/>
    <property type="project" value="UniProtKB-ARBA"/>
</dbReference>
<evidence type="ECO:0000256" key="7">
    <source>
        <dbReference type="ARBA" id="ARBA00022771"/>
    </source>
</evidence>
<proteinExistence type="inferred from homology"/>
<organism evidence="19 20">
    <name type="scientific">Metamycoplasma hominis</name>
    <name type="common">Mycoplasma hominis</name>
    <dbReference type="NCBI Taxonomy" id="2098"/>
    <lineage>
        <taxon>Bacteria</taxon>
        <taxon>Bacillati</taxon>
        <taxon>Mycoplasmatota</taxon>
        <taxon>Mycoplasmoidales</taxon>
        <taxon>Metamycoplasmataceae</taxon>
        <taxon>Metamycoplasma</taxon>
    </lineage>
</organism>
<dbReference type="NCBIfam" id="NF002211">
    <property type="entry name" value="PRK01103.1"/>
    <property type="match status" value="1"/>
</dbReference>
<keyword evidence="6" id="KW-0227">DNA damage</keyword>
<evidence type="ECO:0000256" key="14">
    <source>
        <dbReference type="ARBA" id="ARBA00023295"/>
    </source>
</evidence>
<evidence type="ECO:0000256" key="12">
    <source>
        <dbReference type="ARBA" id="ARBA00023239"/>
    </source>
</evidence>
<sequence>MPELPEVRVVVKALNNTILNKKITNLIIYKPKIFKEFSPQYFISILRDKKIEKIDNIGKHIIFFLSEKLVLLSHLRMEGKYRYYLNPPKEIDKHLVARFVFSDNSELHFLDKRLFGTYMLRNLENYNKIPPISLLGPEPKDIDIEALFRKIKNSKMPIKTKLLDQSFVAGIGNIYADEALFASKIHPLSKASDLSLDQLNDIIKNANEIMEKSYELGGTTLFSYESLNKQEGKYQDFLNIHSDTIKKCKVCGQKTLKLKVNQRGTYVCPNCQKVY</sequence>
<feature type="domain" description="Formamidopyrimidine-DNA glycosylase catalytic" evidence="18">
    <location>
        <begin position="2"/>
        <end position="116"/>
    </location>
</feature>
<dbReference type="Pfam" id="PF06827">
    <property type="entry name" value="zf-FPG_IleRS"/>
    <property type="match status" value="1"/>
</dbReference>
<evidence type="ECO:0000256" key="11">
    <source>
        <dbReference type="ARBA" id="ARBA00023204"/>
    </source>
</evidence>
<dbReference type="EC" id="3.2.2.23" evidence="19"/>
<evidence type="ECO:0000313" key="19">
    <source>
        <dbReference type="EMBL" id="AYN65537.1"/>
    </source>
</evidence>
<evidence type="ECO:0000256" key="9">
    <source>
        <dbReference type="ARBA" id="ARBA00022833"/>
    </source>
</evidence>
<evidence type="ECO:0000256" key="3">
    <source>
        <dbReference type="ARBA" id="ARBA00009409"/>
    </source>
</evidence>
<keyword evidence="13" id="KW-0511">Multifunctional enzyme</keyword>
<evidence type="ECO:0000256" key="16">
    <source>
        <dbReference type="PROSITE-ProRule" id="PRU00391"/>
    </source>
</evidence>
<evidence type="ECO:0000256" key="1">
    <source>
        <dbReference type="ARBA" id="ARBA00001668"/>
    </source>
</evidence>
<dbReference type="SUPFAM" id="SSF81624">
    <property type="entry name" value="N-terminal domain of MutM-like DNA repair proteins"/>
    <property type="match status" value="1"/>
</dbReference>
<dbReference type="Gene3D" id="3.20.190.10">
    <property type="entry name" value="MutM-like, N-terminal"/>
    <property type="match status" value="1"/>
</dbReference>
<evidence type="ECO:0000256" key="13">
    <source>
        <dbReference type="ARBA" id="ARBA00023268"/>
    </source>
</evidence>
<dbReference type="Pfam" id="PF06831">
    <property type="entry name" value="H2TH"/>
    <property type="match status" value="1"/>
</dbReference>
<dbReference type="CDD" id="cd08966">
    <property type="entry name" value="EcFpg-like_N"/>
    <property type="match status" value="1"/>
</dbReference>
<dbReference type="AlphaFoldDB" id="A0A454C9Y4"/>
<dbReference type="Proteomes" id="UP000029712">
    <property type="component" value="Chromosome"/>
</dbReference>
<dbReference type="GO" id="GO:0006284">
    <property type="term" value="P:base-excision repair"/>
    <property type="evidence" value="ECO:0007669"/>
    <property type="project" value="InterPro"/>
</dbReference>
<protein>
    <submittedName>
        <fullName evidence="19">DNA-formamidopyrimidine glycosylase</fullName>
        <ecNumber evidence="19">3.2.2.23</ecNumber>
    </submittedName>
</protein>
<dbReference type="SUPFAM" id="SSF57716">
    <property type="entry name" value="Glucocorticoid receptor-like (DNA-binding domain)"/>
    <property type="match status" value="1"/>
</dbReference>
<name>A0A454C9Y4_METHO</name>
<dbReference type="SMART" id="SM00898">
    <property type="entry name" value="Fapy_DNA_glyco"/>
    <property type="match status" value="1"/>
</dbReference>
<dbReference type="GO" id="GO:0008270">
    <property type="term" value="F:zinc ion binding"/>
    <property type="evidence" value="ECO:0007669"/>
    <property type="project" value="UniProtKB-KW"/>
</dbReference>
<dbReference type="InterPro" id="IPR012319">
    <property type="entry name" value="FPG_cat"/>
</dbReference>
<evidence type="ECO:0000259" key="18">
    <source>
        <dbReference type="PROSITE" id="PS51068"/>
    </source>
</evidence>